<name>A0ABT8IZC5_9MICO</name>
<feature type="transmembrane region" description="Helical" evidence="6">
    <location>
        <begin position="129"/>
        <end position="153"/>
    </location>
</feature>
<evidence type="ECO:0000256" key="1">
    <source>
        <dbReference type="ARBA" id="ARBA00004141"/>
    </source>
</evidence>
<dbReference type="EMBL" id="JAROCB010000003">
    <property type="protein sequence ID" value="MDN4598178.1"/>
    <property type="molecule type" value="Genomic_DNA"/>
</dbReference>
<evidence type="ECO:0000256" key="3">
    <source>
        <dbReference type="ARBA" id="ARBA00022692"/>
    </source>
</evidence>
<dbReference type="PANTHER" id="PTHR31272:SF4">
    <property type="entry name" value="CYTOCHROME C-TYPE BIOGENESIS PROTEIN HI_1454-RELATED"/>
    <property type="match status" value="1"/>
</dbReference>
<keyword evidence="9" id="KW-1185">Reference proteome</keyword>
<feature type="domain" description="Cytochrome C biogenesis protein transmembrane" evidence="7">
    <location>
        <begin position="14"/>
        <end position="224"/>
    </location>
</feature>
<evidence type="ECO:0000256" key="4">
    <source>
        <dbReference type="ARBA" id="ARBA00022989"/>
    </source>
</evidence>
<evidence type="ECO:0000313" key="8">
    <source>
        <dbReference type="EMBL" id="MDN4598178.1"/>
    </source>
</evidence>
<evidence type="ECO:0000256" key="2">
    <source>
        <dbReference type="ARBA" id="ARBA00006143"/>
    </source>
</evidence>
<dbReference type="RefSeq" id="WP_301219520.1">
    <property type="nucleotide sequence ID" value="NZ_JAROCB010000003.1"/>
</dbReference>
<dbReference type="InterPro" id="IPR003834">
    <property type="entry name" value="Cyt_c_assmbl_TM_dom"/>
</dbReference>
<organism evidence="8 9">
    <name type="scientific">Leifsonia virtsii</name>
    <dbReference type="NCBI Taxonomy" id="3035915"/>
    <lineage>
        <taxon>Bacteria</taxon>
        <taxon>Bacillati</taxon>
        <taxon>Actinomycetota</taxon>
        <taxon>Actinomycetes</taxon>
        <taxon>Micrococcales</taxon>
        <taxon>Microbacteriaceae</taxon>
        <taxon>Leifsonia</taxon>
    </lineage>
</organism>
<feature type="transmembrane region" description="Helical" evidence="6">
    <location>
        <begin position="173"/>
        <end position="195"/>
    </location>
</feature>
<gene>
    <name evidence="8" type="ORF">P5G59_13570</name>
</gene>
<keyword evidence="3 6" id="KW-0812">Transmembrane</keyword>
<evidence type="ECO:0000313" key="9">
    <source>
        <dbReference type="Proteomes" id="UP001174210"/>
    </source>
</evidence>
<accession>A0ABT8IZC5</accession>
<feature type="transmembrane region" description="Helical" evidence="6">
    <location>
        <begin position="20"/>
        <end position="43"/>
    </location>
</feature>
<proteinExistence type="inferred from homology"/>
<evidence type="ECO:0000256" key="6">
    <source>
        <dbReference type="SAM" id="Phobius"/>
    </source>
</evidence>
<reference evidence="8" key="1">
    <citation type="submission" date="2023-03" db="EMBL/GenBank/DDBJ databases">
        <title>MT1 and MT2 Draft Genomes of Novel Species.</title>
        <authorList>
            <person name="Venkateswaran K."/>
        </authorList>
    </citation>
    <scope>NUCLEOTIDE SEQUENCE</scope>
    <source>
        <strain evidence="8">F6_8S_P_1A</strain>
    </source>
</reference>
<comment type="similarity">
    <text evidence="2">Belongs to the DsbD family.</text>
</comment>
<evidence type="ECO:0000256" key="5">
    <source>
        <dbReference type="ARBA" id="ARBA00023136"/>
    </source>
</evidence>
<feature type="transmembrane region" description="Helical" evidence="6">
    <location>
        <begin position="207"/>
        <end position="228"/>
    </location>
</feature>
<dbReference type="Pfam" id="PF02683">
    <property type="entry name" value="DsbD_TM"/>
    <property type="match status" value="1"/>
</dbReference>
<comment type="subcellular location">
    <subcellularLocation>
        <location evidence="1">Membrane</location>
        <topology evidence="1">Multi-pass membrane protein</topology>
    </subcellularLocation>
</comment>
<dbReference type="InterPro" id="IPR051790">
    <property type="entry name" value="Cytochrome_c-biogenesis_DsbD"/>
</dbReference>
<dbReference type="Proteomes" id="UP001174210">
    <property type="component" value="Unassembled WGS sequence"/>
</dbReference>
<protein>
    <submittedName>
        <fullName evidence="8">Cytochrome c biogenesis protein CcdA</fullName>
    </submittedName>
</protein>
<keyword evidence="5 6" id="KW-0472">Membrane</keyword>
<sequence length="246" mass="25721">MGGVGQIVFSGQLLLALPVALLAGLVSFASPCVLPLVPGYLAYVGGISDPGAKRDRSRVLTGVALFILGFAVVFIAYGAAFGALGFWLVRWQEVVIRVLGALVIVMGLVFIGQFSFLQRTIKPSWRPATGLIGAPLLGIVFGLGWTPCIGPTLAAISALSVGSGSPWRGALLGLFYCIGLGIPFLLVALGFDWVAGSVAFLKRHIRAINIIGGVLLVVIGVLMVTGLWSELMSQFLAVIQGFEPAL</sequence>
<comment type="caution">
    <text evidence="8">The sequence shown here is derived from an EMBL/GenBank/DDBJ whole genome shotgun (WGS) entry which is preliminary data.</text>
</comment>
<keyword evidence="4 6" id="KW-1133">Transmembrane helix</keyword>
<feature type="transmembrane region" description="Helical" evidence="6">
    <location>
        <begin position="94"/>
        <end position="117"/>
    </location>
</feature>
<evidence type="ECO:0000259" key="7">
    <source>
        <dbReference type="Pfam" id="PF02683"/>
    </source>
</evidence>
<dbReference type="PANTHER" id="PTHR31272">
    <property type="entry name" value="CYTOCHROME C-TYPE BIOGENESIS PROTEIN HI_1454-RELATED"/>
    <property type="match status" value="1"/>
</dbReference>
<feature type="transmembrane region" description="Helical" evidence="6">
    <location>
        <begin position="63"/>
        <end position="88"/>
    </location>
</feature>